<name>A0A9W3SYB7_BACTU</name>
<dbReference type="AlphaFoldDB" id="A0A9W3SYB7"/>
<organism evidence="1 2">
    <name type="scientific">Bacillus thuringiensis Bt18247</name>
    <dbReference type="NCBI Taxonomy" id="1423143"/>
    <lineage>
        <taxon>Bacteria</taxon>
        <taxon>Bacillati</taxon>
        <taxon>Bacillota</taxon>
        <taxon>Bacilli</taxon>
        <taxon>Bacillales</taxon>
        <taxon>Bacillaceae</taxon>
        <taxon>Bacillus</taxon>
        <taxon>Bacillus cereus group</taxon>
    </lineage>
</organism>
<protein>
    <recommendedName>
        <fullName evidence="3">HK97 gp10 family phage protein</fullName>
    </recommendedName>
</protein>
<dbReference type="Proteomes" id="UP000192743">
    <property type="component" value="Chromosome"/>
</dbReference>
<evidence type="ECO:0000313" key="1">
    <source>
        <dbReference type="EMBL" id="AOM13809.1"/>
    </source>
</evidence>
<evidence type="ECO:0000313" key="2">
    <source>
        <dbReference type="Proteomes" id="UP000192743"/>
    </source>
</evidence>
<reference evidence="1 2" key="1">
    <citation type="submission" date="2016-02" db="EMBL/GenBank/DDBJ databases">
        <title>Comparative analysis of three nematocidal Bacillus thuringiensis strains.</title>
        <authorList>
            <person name="Hollensteiner J."/>
            <person name="Kloesener M."/>
            <person name="Bunk B."/>
            <person name="Sproeer C."/>
            <person name="Rosenstiel P."/>
            <person name="Schulte-Iserlohe R."/>
            <person name="Schulenburg H."/>
            <person name="Liesegang H."/>
        </authorList>
    </citation>
    <scope>NUCLEOTIDE SEQUENCE [LARGE SCALE GENOMIC DNA]</scope>
    <source>
        <strain evidence="1 2">Bt18247</strain>
    </source>
</reference>
<gene>
    <name evidence="1" type="ORF">BTI247_54730</name>
</gene>
<proteinExistence type="predicted"/>
<sequence length="141" mass="16098">MSVYNLDYAAIEQLEEKMRMLPNKMEPVMNTILHTDGIRIATEEITKLIPVSRSKWSVRNKIHAKESNWSKSEKLNLGFKIVARGGAANKKGSFGYLVFPNEGRGSHNRFEQRFAERGLMNATPKILEELHKGVNQVLEEL</sequence>
<evidence type="ECO:0008006" key="3">
    <source>
        <dbReference type="Google" id="ProtNLM"/>
    </source>
</evidence>
<accession>A0A9W3SYB7</accession>
<dbReference type="RefSeq" id="WP_084746273.1">
    <property type="nucleotide sequence ID" value="NZ_CP015250.1"/>
</dbReference>
<dbReference type="EMBL" id="CP015250">
    <property type="protein sequence ID" value="AOM13809.1"/>
    <property type="molecule type" value="Genomic_DNA"/>
</dbReference>